<sequence length="237" mass="26653">MRIQYASDLHLDYGPCPLTLEHIQGDVLVLAGNLHERIPLLGENLAHLAWAGIPVLFVPGDREAMSLPWENSAKSLRSMIPEGPVILDREEIILFGVRFLGCTLWSDFSWNVSPKKGPEGAFLPELRDAMREERAWLLDRLAFPFHDPTVVVTHFAPSPLSLPGDMVDSEESSLSFTTLESMILRYQPALWIHGHAPLSVNYRICATRIVSNPYGSLEKDVTLTRNPFFLPEKTLIL</sequence>
<organism evidence="1 2">
    <name type="scientific">Leptospirillum ferrodiazotrophum</name>
    <dbReference type="NCBI Taxonomy" id="412449"/>
    <lineage>
        <taxon>Bacteria</taxon>
        <taxon>Pseudomonadati</taxon>
        <taxon>Nitrospirota</taxon>
        <taxon>Nitrospiria</taxon>
        <taxon>Nitrospirales</taxon>
        <taxon>Nitrospiraceae</taxon>
        <taxon>Leptospirillum</taxon>
    </lineage>
</organism>
<dbReference type="AlphaFoldDB" id="C6I0Z8"/>
<proteinExistence type="predicted"/>
<accession>C6I0Z8</accession>
<dbReference type="SUPFAM" id="SSF56300">
    <property type="entry name" value="Metallo-dependent phosphatases"/>
    <property type="match status" value="1"/>
</dbReference>
<dbReference type="InterPro" id="IPR029052">
    <property type="entry name" value="Metallo-depent_PP-like"/>
</dbReference>
<name>C6I0Z8_9BACT</name>
<dbReference type="Gene3D" id="3.60.21.10">
    <property type="match status" value="1"/>
</dbReference>
<dbReference type="EMBL" id="GG693889">
    <property type="protein sequence ID" value="EES51472.1"/>
    <property type="molecule type" value="Genomic_DNA"/>
</dbReference>
<gene>
    <name evidence="1" type="ORF">UBAL3_96120015</name>
</gene>
<reference evidence="1 2" key="1">
    <citation type="journal article" date="2009" name="Appl. Environ. Microbiol.">
        <title>Community genomic and proteomic analyses of chemoautotrophic iron-oxidizing "Leptospirillum rubarum" (Group II) and "Leptospirillum ferrodiazotrophum" (Group III) bacteria in acid mine drainage biofilms.</title>
        <authorList>
            <person name="Goltsman D.S."/>
            <person name="Denef V.J."/>
            <person name="Singer S.W."/>
            <person name="VerBerkmoes N.C."/>
            <person name="Lefsrud M."/>
            <person name="Mueller R.S."/>
            <person name="Dick G.J."/>
            <person name="Sun C.L."/>
            <person name="Wheeler K.E."/>
            <person name="Zemla A."/>
            <person name="Baker B.J."/>
            <person name="Hauser L."/>
            <person name="Land M."/>
            <person name="Shah M.B."/>
            <person name="Thelen M.P."/>
            <person name="Hettich R.L."/>
            <person name="Banfield J.F."/>
        </authorList>
    </citation>
    <scope>NUCLEOTIDE SEQUENCE [LARGE SCALE GENOMIC DNA]</scope>
</reference>
<protein>
    <submittedName>
        <fullName evidence="1">Metallophosphoesterase</fullName>
    </submittedName>
</protein>
<dbReference type="Proteomes" id="UP000009374">
    <property type="component" value="Unassembled WGS sequence"/>
</dbReference>
<evidence type="ECO:0000313" key="1">
    <source>
        <dbReference type="EMBL" id="EES51472.1"/>
    </source>
</evidence>
<evidence type="ECO:0000313" key="2">
    <source>
        <dbReference type="Proteomes" id="UP000009374"/>
    </source>
</evidence>
<keyword evidence="2" id="KW-1185">Reference proteome</keyword>
<dbReference type="PANTHER" id="PTHR37844:SF2">
    <property type="entry name" value="SER_THR PROTEIN PHOSPHATASE SUPERFAMILY (AFU_ORTHOLOGUE AFUA_1G14840)"/>
    <property type="match status" value="1"/>
</dbReference>
<dbReference type="PANTHER" id="PTHR37844">
    <property type="entry name" value="SER/THR PROTEIN PHOSPHATASE SUPERFAMILY (AFU_ORTHOLOGUE AFUA_1G14840)"/>
    <property type="match status" value="1"/>
</dbReference>